<evidence type="ECO:0000259" key="2">
    <source>
        <dbReference type="Pfam" id="PF00271"/>
    </source>
</evidence>
<proteinExistence type="predicted"/>
<dbReference type="InterPro" id="IPR049730">
    <property type="entry name" value="SNF2/RAD54-like_C"/>
</dbReference>
<dbReference type="GO" id="GO:0016787">
    <property type="term" value="F:hydrolase activity"/>
    <property type="evidence" value="ECO:0007669"/>
    <property type="project" value="UniProtKB-KW"/>
</dbReference>
<sequence length="94" mass="10351">MTTGTGAEGLNITVANYVYILEPQCNPMVEAQAIARVQRIGQNRDVKIFRCIVEDTVEKGVQARQSRKLDYARMGWTGDQLELPGDSTTTSNCG</sequence>
<keyword evidence="4" id="KW-1185">Reference proteome</keyword>
<keyword evidence="1" id="KW-0378">Hydrolase</keyword>
<evidence type="ECO:0000313" key="3">
    <source>
        <dbReference type="EMBL" id="TGO20050.1"/>
    </source>
</evidence>
<comment type="caution">
    <text evidence="3">The sequence shown here is derived from an EMBL/GenBank/DDBJ whole genome shotgun (WGS) entry which is preliminary data.</text>
</comment>
<accession>A0A4Z1F8V9</accession>
<dbReference type="PANTHER" id="PTHR45865:SF1">
    <property type="entry name" value="E3 UBIQUITIN-PROTEIN LIGASE SHPRH"/>
    <property type="match status" value="1"/>
</dbReference>
<evidence type="ECO:0000256" key="1">
    <source>
        <dbReference type="ARBA" id="ARBA00022801"/>
    </source>
</evidence>
<name>A0A4Z1F8V9_9HELO</name>
<dbReference type="OrthoDB" id="448448at2759"/>
<dbReference type="SUPFAM" id="SSF52540">
    <property type="entry name" value="P-loop containing nucleoside triphosphate hydrolases"/>
    <property type="match status" value="1"/>
</dbReference>
<dbReference type="Gene3D" id="3.40.50.300">
    <property type="entry name" value="P-loop containing nucleotide triphosphate hydrolases"/>
    <property type="match status" value="1"/>
</dbReference>
<organism evidence="3 4">
    <name type="scientific">Botrytis tulipae</name>
    <dbReference type="NCBI Taxonomy" id="87230"/>
    <lineage>
        <taxon>Eukaryota</taxon>
        <taxon>Fungi</taxon>
        <taxon>Dikarya</taxon>
        <taxon>Ascomycota</taxon>
        <taxon>Pezizomycotina</taxon>
        <taxon>Leotiomycetes</taxon>
        <taxon>Helotiales</taxon>
        <taxon>Sclerotiniaceae</taxon>
        <taxon>Botrytis</taxon>
    </lineage>
</organism>
<feature type="domain" description="Helicase C-terminal" evidence="2">
    <location>
        <begin position="2"/>
        <end position="41"/>
    </location>
</feature>
<dbReference type="InterPro" id="IPR027417">
    <property type="entry name" value="P-loop_NTPase"/>
</dbReference>
<dbReference type="CDD" id="cd18793">
    <property type="entry name" value="SF2_C_SNF"/>
    <property type="match status" value="1"/>
</dbReference>
<dbReference type="Pfam" id="PF00271">
    <property type="entry name" value="Helicase_C"/>
    <property type="match status" value="1"/>
</dbReference>
<gene>
    <name evidence="3" type="ORF">BTUL_0001g00570</name>
</gene>
<dbReference type="InterPro" id="IPR001650">
    <property type="entry name" value="Helicase_C-like"/>
</dbReference>
<evidence type="ECO:0000313" key="4">
    <source>
        <dbReference type="Proteomes" id="UP000297777"/>
    </source>
</evidence>
<dbReference type="PANTHER" id="PTHR45865">
    <property type="entry name" value="E3 UBIQUITIN-PROTEIN LIGASE SHPRH FAMILY MEMBER"/>
    <property type="match status" value="1"/>
</dbReference>
<reference evidence="3 4" key="1">
    <citation type="submission" date="2017-12" db="EMBL/GenBank/DDBJ databases">
        <title>Comparative genomics of Botrytis spp.</title>
        <authorList>
            <person name="Valero-Jimenez C.A."/>
            <person name="Tapia P."/>
            <person name="Veloso J."/>
            <person name="Silva-Moreno E."/>
            <person name="Staats M."/>
            <person name="Valdes J.H."/>
            <person name="Van Kan J.A.L."/>
        </authorList>
    </citation>
    <scope>NUCLEOTIDE SEQUENCE [LARGE SCALE GENOMIC DNA]</scope>
    <source>
        <strain evidence="3 4">Bt9001</strain>
    </source>
</reference>
<dbReference type="EMBL" id="PQXH01000001">
    <property type="protein sequence ID" value="TGO20050.1"/>
    <property type="molecule type" value="Genomic_DNA"/>
</dbReference>
<dbReference type="AlphaFoldDB" id="A0A4Z1F8V9"/>
<dbReference type="Proteomes" id="UP000297777">
    <property type="component" value="Unassembled WGS sequence"/>
</dbReference>
<dbReference type="InterPro" id="IPR052583">
    <property type="entry name" value="ATP-helicase/E3_Ub-Ligase"/>
</dbReference>
<protein>
    <recommendedName>
        <fullName evidence="2">Helicase C-terminal domain-containing protein</fullName>
    </recommendedName>
</protein>